<dbReference type="InterPro" id="IPR036056">
    <property type="entry name" value="Fibrinogen-like_C"/>
</dbReference>
<dbReference type="InterPro" id="IPR001590">
    <property type="entry name" value="Peptidase_M12B"/>
</dbReference>
<dbReference type="InterPro" id="IPR036383">
    <property type="entry name" value="TSP1_rpt_sf"/>
</dbReference>
<comment type="caution">
    <text evidence="13">The sequence shown here is derived from an EMBL/GenBank/DDBJ whole genome shotgun (WGS) entry which is preliminary data.</text>
</comment>
<sequence length="916" mass="102117">MKKGRMYIEPYPSKGKEPQKYSKLKMGSGKDFHVKHFQKNVTAKAHSFSQTTSRSKREAEEAVYKKFLKTKKARYTELKIIVDNVVYKKYKQDIADVKRRVFYTCECRRHSLEIWTDKDHIPFVKKAGEDLRNFENHPLSSQAGVTYDSIHLLRGKMWDDYGGMAYKGEICKKRSLGVDAWNYWGSLGPWLALSHELGHNFNFDHDNSEKEKNSVNLVCLTVNPKCGNGIPEPGEECDCGTPEECKERDPCCKPNDCRLKKSSQCSDTLHTCCQKCQCPLDDHVKDGRSCEGEGELLVGKYVENVKVTKLPQSITARHVRVNPQYWERGLCTKIDLRGCEAGSSDSSDTPTPIQGFGNLCIKPQGSSCPSAEETELFYTAQCQGTSAKFTLSSNGVLRQHCSKKKRKKKICPKGGQGGYGVPLVISRDCDENQSKFERTPGKSLRHVASGLCVHPKGGVAIDGVKLILWAGCDEEKLIFNFLVQDCLLSLGVTDSRVIPDNSITVSSNLPGYPANEARLNSVKGWCAAKKDKTSLSRLTWGRLKSYQPSFKKAFCYHGKCAASADTQCRDLWGPEASNALSACYQKLNVEAQGFGTCSPRTNLPCAKEHAACGQLQCNSARSRPVVDYGSYYDTGEKCRKVTRKGGAGNELVGMVKEGTVCGNNMICVSNRCTRVDQLVSKRCPKTDDGKECAGKGDCTNKEKCHCQGNLDPETACQTAKQAREGRWGRWSKWTKCTRVCGGGTKTRHRFCDSPAPAHGGRDCDGERIQEQPCNNKKCPAVHSCQHLMSLGKQTSVQYPDGVYTINPDGRGPVNTYCDMSRDGGGWTLLVTSHTNTWTANNVRKRNQNEPTLNGDFSILYKADVIKNSLNVEGDWFEYRIEGNERGRWGGIWRAQRDYTFVATNNKQTNVELPEDI</sequence>
<dbReference type="AlphaFoldDB" id="A0A9X0DE28"/>
<dbReference type="PROSITE" id="PS51406">
    <property type="entry name" value="FIBRINOGEN_C_2"/>
    <property type="match status" value="1"/>
</dbReference>
<dbReference type="Gene3D" id="2.80.10.50">
    <property type="match status" value="1"/>
</dbReference>
<feature type="binding site" evidence="8">
    <location>
        <position position="195"/>
    </location>
    <ligand>
        <name>Zn(2+)</name>
        <dbReference type="ChEBI" id="CHEBI:29105"/>
        <note>catalytic</note>
    </ligand>
</feature>
<dbReference type="CDD" id="cd23417">
    <property type="entry name" value="beta-trefoil_Ricin_MytiLec-like"/>
    <property type="match status" value="1"/>
</dbReference>
<accession>A0A9X0DE28</accession>
<dbReference type="Pfam" id="PF08516">
    <property type="entry name" value="ADAM_CR"/>
    <property type="match status" value="1"/>
</dbReference>
<keyword evidence="2" id="KW-0812">Transmembrane</keyword>
<keyword evidence="6" id="KW-1015">Disulfide bond</keyword>
<evidence type="ECO:0000259" key="12">
    <source>
        <dbReference type="PROSITE" id="PS51406"/>
    </source>
</evidence>
<dbReference type="InterPro" id="IPR014716">
    <property type="entry name" value="Fibrinogen_a/b/g_C_1"/>
</dbReference>
<feature type="active site" evidence="8">
    <location>
        <position position="196"/>
    </location>
</feature>
<feature type="domain" description="Fibrinogen C-terminal" evidence="12">
    <location>
        <begin position="775"/>
        <end position="833"/>
    </location>
</feature>
<dbReference type="Pfam" id="PF00090">
    <property type="entry name" value="TSP_1"/>
    <property type="match status" value="1"/>
</dbReference>
<dbReference type="SMART" id="SM00209">
    <property type="entry name" value="TSP1"/>
    <property type="match status" value="1"/>
</dbReference>
<evidence type="ECO:0000256" key="7">
    <source>
        <dbReference type="ARBA" id="ARBA00023180"/>
    </source>
</evidence>
<dbReference type="InterPro" id="IPR000884">
    <property type="entry name" value="TSP1_rpt"/>
</dbReference>
<dbReference type="Proteomes" id="UP001163046">
    <property type="component" value="Unassembled WGS sequence"/>
</dbReference>
<evidence type="ECO:0000313" key="14">
    <source>
        <dbReference type="Proteomes" id="UP001163046"/>
    </source>
</evidence>
<dbReference type="InterPro" id="IPR002181">
    <property type="entry name" value="Fibrinogen_a/b/g_C_dom"/>
</dbReference>
<reference evidence="13" key="1">
    <citation type="submission" date="2023-01" db="EMBL/GenBank/DDBJ databases">
        <title>Genome assembly of the deep-sea coral Lophelia pertusa.</title>
        <authorList>
            <person name="Herrera S."/>
            <person name="Cordes E."/>
        </authorList>
    </citation>
    <scope>NUCLEOTIDE SEQUENCE</scope>
    <source>
        <strain evidence="13">USNM1676648</strain>
        <tissue evidence="13">Polyp</tissue>
    </source>
</reference>
<evidence type="ECO:0000256" key="9">
    <source>
        <dbReference type="SAM" id="MobiDB-lite"/>
    </source>
</evidence>
<evidence type="ECO:0000256" key="8">
    <source>
        <dbReference type="PROSITE-ProRule" id="PRU00276"/>
    </source>
</evidence>
<dbReference type="EMBL" id="MU825396">
    <property type="protein sequence ID" value="KAJ7394604.1"/>
    <property type="molecule type" value="Genomic_DNA"/>
</dbReference>
<dbReference type="PANTHER" id="PTHR11905">
    <property type="entry name" value="ADAM A DISINTEGRIN AND METALLOPROTEASE DOMAIN"/>
    <property type="match status" value="1"/>
</dbReference>
<dbReference type="Pfam" id="PF00147">
    <property type="entry name" value="Fibrinogen_C"/>
    <property type="match status" value="1"/>
</dbReference>
<evidence type="ECO:0000313" key="13">
    <source>
        <dbReference type="EMBL" id="KAJ7394604.1"/>
    </source>
</evidence>
<dbReference type="PROSITE" id="PS50215">
    <property type="entry name" value="ADAM_MEPRO"/>
    <property type="match status" value="1"/>
</dbReference>
<evidence type="ECO:0000259" key="10">
    <source>
        <dbReference type="PROSITE" id="PS50214"/>
    </source>
</evidence>
<dbReference type="Gene3D" id="4.10.70.10">
    <property type="entry name" value="Disintegrin domain"/>
    <property type="match status" value="1"/>
</dbReference>
<dbReference type="Gene3D" id="3.40.390.10">
    <property type="entry name" value="Collagenase (Catalytic Domain)"/>
    <property type="match status" value="1"/>
</dbReference>
<dbReference type="SMART" id="SM00050">
    <property type="entry name" value="DISIN"/>
    <property type="match status" value="1"/>
</dbReference>
<dbReference type="GO" id="GO:0016020">
    <property type="term" value="C:membrane"/>
    <property type="evidence" value="ECO:0007669"/>
    <property type="project" value="UniProtKB-SubCell"/>
</dbReference>
<keyword evidence="8" id="KW-0479">Metal-binding</keyword>
<keyword evidence="14" id="KW-1185">Reference proteome</keyword>
<dbReference type="GO" id="GO:0006508">
    <property type="term" value="P:proteolysis"/>
    <property type="evidence" value="ECO:0007669"/>
    <property type="project" value="InterPro"/>
</dbReference>
<feature type="domain" description="Peptidase M12B" evidence="11">
    <location>
        <begin position="74"/>
        <end position="266"/>
    </location>
</feature>
<dbReference type="InterPro" id="IPR036436">
    <property type="entry name" value="Disintegrin_dom_sf"/>
</dbReference>
<proteinExistence type="predicted"/>
<dbReference type="GO" id="GO:0046872">
    <property type="term" value="F:metal ion binding"/>
    <property type="evidence" value="ECO:0007669"/>
    <property type="project" value="UniProtKB-KW"/>
</dbReference>
<dbReference type="SMART" id="SM00608">
    <property type="entry name" value="ACR"/>
    <property type="match status" value="1"/>
</dbReference>
<dbReference type="SUPFAM" id="SSF50370">
    <property type="entry name" value="Ricin B-like lectins"/>
    <property type="match status" value="1"/>
</dbReference>
<keyword evidence="5" id="KW-0472">Membrane</keyword>
<dbReference type="InterPro" id="IPR001762">
    <property type="entry name" value="Disintegrin_dom"/>
</dbReference>
<keyword evidence="3" id="KW-0677">Repeat</keyword>
<evidence type="ECO:0000256" key="5">
    <source>
        <dbReference type="ARBA" id="ARBA00023136"/>
    </source>
</evidence>
<dbReference type="NCBIfam" id="NF040941">
    <property type="entry name" value="GGGWT_bact"/>
    <property type="match status" value="1"/>
</dbReference>
<dbReference type="PROSITE" id="PS50214">
    <property type="entry name" value="DISINTEGRIN_2"/>
    <property type="match status" value="1"/>
</dbReference>
<feature type="domain" description="Disintegrin" evidence="10">
    <location>
        <begin position="223"/>
        <end position="277"/>
    </location>
</feature>
<dbReference type="Pfam" id="PF01421">
    <property type="entry name" value="Reprolysin"/>
    <property type="match status" value="1"/>
</dbReference>
<dbReference type="PROSITE" id="PS50092">
    <property type="entry name" value="TSP1"/>
    <property type="match status" value="1"/>
</dbReference>
<feature type="binding site" evidence="8">
    <location>
        <position position="205"/>
    </location>
    <ligand>
        <name>Zn(2+)</name>
        <dbReference type="ChEBI" id="CHEBI:29105"/>
        <note>catalytic</note>
    </ligand>
</feature>
<dbReference type="Gene3D" id="2.60.120.260">
    <property type="entry name" value="Galactose-binding domain-like"/>
    <property type="match status" value="2"/>
</dbReference>
<evidence type="ECO:0000256" key="6">
    <source>
        <dbReference type="ARBA" id="ARBA00023157"/>
    </source>
</evidence>
<dbReference type="PANTHER" id="PTHR11905:SF159">
    <property type="entry name" value="ADAM METALLOPROTEASE"/>
    <property type="match status" value="1"/>
</dbReference>
<dbReference type="Gene3D" id="3.90.215.10">
    <property type="entry name" value="Gamma Fibrinogen, chain A, domain 1"/>
    <property type="match status" value="1"/>
</dbReference>
<dbReference type="SUPFAM" id="SSF56496">
    <property type="entry name" value="Fibrinogen C-terminal domain-like"/>
    <property type="match status" value="1"/>
</dbReference>
<keyword evidence="4" id="KW-1133">Transmembrane helix</keyword>
<dbReference type="Gene3D" id="2.20.100.10">
    <property type="entry name" value="Thrombospondin type-1 (TSP1) repeat"/>
    <property type="match status" value="1"/>
</dbReference>
<evidence type="ECO:0000256" key="4">
    <source>
        <dbReference type="ARBA" id="ARBA00022989"/>
    </source>
</evidence>
<evidence type="ECO:0000259" key="11">
    <source>
        <dbReference type="PROSITE" id="PS50215"/>
    </source>
</evidence>
<dbReference type="GO" id="GO:0004222">
    <property type="term" value="F:metalloendopeptidase activity"/>
    <property type="evidence" value="ECO:0007669"/>
    <property type="project" value="InterPro"/>
</dbReference>
<evidence type="ECO:0000256" key="1">
    <source>
        <dbReference type="ARBA" id="ARBA00004167"/>
    </source>
</evidence>
<keyword evidence="7" id="KW-0325">Glycoprotein</keyword>
<feature type="binding site" evidence="8">
    <location>
        <position position="199"/>
    </location>
    <ligand>
        <name>Zn(2+)</name>
        <dbReference type="ChEBI" id="CHEBI:29105"/>
        <note>catalytic</note>
    </ligand>
</feature>
<comment type="subcellular location">
    <subcellularLocation>
        <location evidence="1">Membrane</location>
        <topology evidence="1">Single-pass membrane protein</topology>
    </subcellularLocation>
</comment>
<dbReference type="SUPFAM" id="SSF55486">
    <property type="entry name" value="Metalloproteases ('zincins'), catalytic domain"/>
    <property type="match status" value="1"/>
</dbReference>
<evidence type="ECO:0000256" key="3">
    <source>
        <dbReference type="ARBA" id="ARBA00022737"/>
    </source>
</evidence>
<dbReference type="InterPro" id="IPR024079">
    <property type="entry name" value="MetalloPept_cat_dom_sf"/>
</dbReference>
<organism evidence="13 14">
    <name type="scientific">Desmophyllum pertusum</name>
    <dbReference type="NCBI Taxonomy" id="174260"/>
    <lineage>
        <taxon>Eukaryota</taxon>
        <taxon>Metazoa</taxon>
        <taxon>Cnidaria</taxon>
        <taxon>Anthozoa</taxon>
        <taxon>Hexacorallia</taxon>
        <taxon>Scleractinia</taxon>
        <taxon>Caryophylliina</taxon>
        <taxon>Caryophylliidae</taxon>
        <taxon>Desmophyllum</taxon>
    </lineage>
</organism>
<dbReference type="FunFam" id="2.20.100.10:FF:000007">
    <property type="entry name" value="Thrombospondin 1"/>
    <property type="match status" value="1"/>
</dbReference>
<protein>
    <submittedName>
        <fullName evidence="13">Metalloendopeptidase</fullName>
    </submittedName>
</protein>
<dbReference type="OrthoDB" id="5951731at2759"/>
<evidence type="ECO:0000256" key="2">
    <source>
        <dbReference type="ARBA" id="ARBA00022692"/>
    </source>
</evidence>
<name>A0A9X0DE28_9CNID</name>
<feature type="region of interest" description="Disordered" evidence="9">
    <location>
        <begin position="1"/>
        <end position="20"/>
    </location>
</feature>
<dbReference type="SUPFAM" id="SSF82895">
    <property type="entry name" value="TSP-1 type 1 repeat"/>
    <property type="match status" value="1"/>
</dbReference>
<dbReference type="InterPro" id="IPR035992">
    <property type="entry name" value="Ricin_B-like_lectins"/>
</dbReference>
<dbReference type="InterPro" id="IPR006586">
    <property type="entry name" value="ADAM_Cys-rich"/>
</dbReference>
<comment type="caution">
    <text evidence="8">Lacks conserved residue(s) required for the propagation of feature annotation.</text>
</comment>
<keyword evidence="8" id="KW-0862">Zinc</keyword>
<gene>
    <name evidence="13" type="primary">ADAM29_2</name>
    <name evidence="13" type="ORF">OS493_000422</name>
</gene>